<protein>
    <submittedName>
        <fullName evidence="1">Uncharacterized protein</fullName>
    </submittedName>
</protein>
<gene>
    <name evidence="1" type="ORF">Sya03_03370</name>
</gene>
<keyword evidence="2" id="KW-1185">Reference proteome</keyword>
<dbReference type="Proteomes" id="UP000652013">
    <property type="component" value="Unassembled WGS sequence"/>
</dbReference>
<dbReference type="EMBL" id="BOOY01000002">
    <property type="protein sequence ID" value="GIJ00985.1"/>
    <property type="molecule type" value="Genomic_DNA"/>
</dbReference>
<evidence type="ECO:0000313" key="1">
    <source>
        <dbReference type="EMBL" id="GIJ00985.1"/>
    </source>
</evidence>
<comment type="caution">
    <text evidence="1">The sequence shown here is derived from an EMBL/GenBank/DDBJ whole genome shotgun (WGS) entry which is preliminary data.</text>
</comment>
<evidence type="ECO:0000313" key="2">
    <source>
        <dbReference type="Proteomes" id="UP000652013"/>
    </source>
</evidence>
<sequence length="49" mass="5608">MTRMERLKVKRRLQRKIRATVEERRLALALAPALSIPEPEPEPGPDSLS</sequence>
<reference evidence="1" key="1">
    <citation type="submission" date="2021-01" db="EMBL/GenBank/DDBJ databases">
        <title>Whole genome shotgun sequence of Spirilliplanes yamanashiensis NBRC 15828.</title>
        <authorList>
            <person name="Komaki H."/>
            <person name="Tamura T."/>
        </authorList>
    </citation>
    <scope>NUCLEOTIDE SEQUENCE</scope>
    <source>
        <strain evidence="1">NBRC 15828</strain>
    </source>
</reference>
<accession>A0A8J3Y3Y9</accession>
<proteinExistence type="predicted"/>
<organism evidence="1 2">
    <name type="scientific">Spirilliplanes yamanashiensis</name>
    <dbReference type="NCBI Taxonomy" id="42233"/>
    <lineage>
        <taxon>Bacteria</taxon>
        <taxon>Bacillati</taxon>
        <taxon>Actinomycetota</taxon>
        <taxon>Actinomycetes</taxon>
        <taxon>Micromonosporales</taxon>
        <taxon>Micromonosporaceae</taxon>
        <taxon>Spirilliplanes</taxon>
    </lineage>
</organism>
<dbReference type="RefSeq" id="WP_203936323.1">
    <property type="nucleotide sequence ID" value="NZ_BAAAGJ010000005.1"/>
</dbReference>
<dbReference type="AlphaFoldDB" id="A0A8J3Y3Y9"/>
<name>A0A8J3Y3Y9_9ACTN</name>